<dbReference type="Proteomes" id="UP000642748">
    <property type="component" value="Unassembled WGS sequence"/>
</dbReference>
<feature type="compositionally biased region" description="Pro residues" evidence="1">
    <location>
        <begin position="230"/>
        <end position="241"/>
    </location>
</feature>
<reference evidence="2" key="1">
    <citation type="submission" date="2021-01" db="EMBL/GenBank/DDBJ databases">
        <title>Whole genome shotgun sequence of Rugosimonospora africana NBRC 104875.</title>
        <authorList>
            <person name="Komaki H."/>
            <person name="Tamura T."/>
        </authorList>
    </citation>
    <scope>NUCLEOTIDE SEQUENCE</scope>
    <source>
        <strain evidence="2">NBRC 104875</strain>
    </source>
</reference>
<dbReference type="AlphaFoldDB" id="A0A8J3VWV1"/>
<proteinExistence type="predicted"/>
<keyword evidence="3" id="KW-1185">Reference proteome</keyword>
<sequence length="252" mass="27021">MRYDIRVDPGNGRWYLDASWRTPDTPMPTLDDLRAFPTVSVDVNHGHVDVSVITPDGNVLGEPDTIALELTGLPATTREGRIRAVVSDLIGRAKAAGAHSIVIENLDFASARAEGRETSGDRPARGKRGRAFRGLVTGIPTGRLRACLVQMAFNAGLAVVAVDPAYTSRWAAQWWLAPLRAHHPETSGHHAAAVVIGRRGLGHRARRRVTGNQPAPEEAGRSTQTRPGHIPAPPSPQPGTPSPHETSGNRKA</sequence>
<evidence type="ECO:0000313" key="2">
    <source>
        <dbReference type="EMBL" id="GIH21685.1"/>
    </source>
</evidence>
<evidence type="ECO:0000313" key="3">
    <source>
        <dbReference type="Proteomes" id="UP000642748"/>
    </source>
</evidence>
<dbReference type="EMBL" id="BONZ01000170">
    <property type="protein sequence ID" value="GIH21685.1"/>
    <property type="molecule type" value="Genomic_DNA"/>
</dbReference>
<organism evidence="2 3">
    <name type="scientific">Rugosimonospora africana</name>
    <dbReference type="NCBI Taxonomy" id="556532"/>
    <lineage>
        <taxon>Bacteria</taxon>
        <taxon>Bacillati</taxon>
        <taxon>Actinomycetota</taxon>
        <taxon>Actinomycetes</taxon>
        <taxon>Micromonosporales</taxon>
        <taxon>Micromonosporaceae</taxon>
        <taxon>Rugosimonospora</taxon>
    </lineage>
</organism>
<evidence type="ECO:0000256" key="1">
    <source>
        <dbReference type="SAM" id="MobiDB-lite"/>
    </source>
</evidence>
<gene>
    <name evidence="2" type="ORF">Raf01_98570</name>
</gene>
<name>A0A8J3VWV1_9ACTN</name>
<evidence type="ECO:0008006" key="4">
    <source>
        <dbReference type="Google" id="ProtNLM"/>
    </source>
</evidence>
<protein>
    <recommendedName>
        <fullName evidence="4">Transposase</fullName>
    </recommendedName>
</protein>
<dbReference type="RefSeq" id="WP_203925060.1">
    <property type="nucleotide sequence ID" value="NZ_BONZ01000170.1"/>
</dbReference>
<feature type="region of interest" description="Disordered" evidence="1">
    <location>
        <begin position="203"/>
        <end position="252"/>
    </location>
</feature>
<comment type="caution">
    <text evidence="2">The sequence shown here is derived from an EMBL/GenBank/DDBJ whole genome shotgun (WGS) entry which is preliminary data.</text>
</comment>
<accession>A0A8J3VWV1</accession>